<evidence type="ECO:0000256" key="2">
    <source>
        <dbReference type="ARBA" id="ARBA00023125"/>
    </source>
</evidence>
<dbReference type="PANTHER" id="PTHR44688:SF16">
    <property type="entry name" value="DNA-BINDING TRANSCRIPTIONAL ACTIVATOR DEVR_DOSR"/>
    <property type="match status" value="1"/>
</dbReference>
<dbReference type="GO" id="GO:0006355">
    <property type="term" value="P:regulation of DNA-templated transcription"/>
    <property type="evidence" value="ECO:0007669"/>
    <property type="project" value="InterPro"/>
</dbReference>
<sequence length="620" mass="69544">MRSSTNSVVSDGFLIYWQAGQKRTVAVGSDAWYTWLEQVTSFSFQSKEGSFSAHKARATHGRGGWYWYAYRHYAGRLYRCYLGGSEKLSLPQLQMAAQKLTSKTRERAPIPSKSQSPLPAPASSIELIARHPQLGLAYLWALLPDGDPQRVEEVVSLLEQSLRELPQESQKAELRSELTLFLVVFALRQHDSRRAVELAQEALHTLPRPLQSVAHLALTLAQGTAFQEQGQLVVAEQALVQASIPGAQTEYHLLNLFAMDALANLYEAQGQLQQAGRFFEHVLYIAGRPPRQSPLLLAWVSLSYASLLLEWNRLEEAETLLKQAIKESQLLGLDDLASFAGIQLERARGDIDKALELLEHLQANTHIIEPMNTFLAAWHARLCLLTGRRAEVRSWMRMCGLHFDDELQEPLRQEPYFAYMTLARALIAEGHQTELKQASHLLTRLLAFAEHKGFTGWRIEILTLQALTLQAQGEKHQALSVLGQSLVLAEREGYVRLFADEREPMRQLLALLPANSPISPHYLQTLKNACISERTASSPQRLPDPLSARELEVLRLLARGYSNQQIATELIITLNTAKRHVKHILAKLGVTNRLQAVLRAHELSLLSPPQNTPDNAPEGA</sequence>
<dbReference type="PRINTS" id="PR00038">
    <property type="entry name" value="HTHLUXR"/>
</dbReference>
<dbReference type="Pfam" id="PF17874">
    <property type="entry name" value="TPR_MalT"/>
    <property type="match status" value="1"/>
</dbReference>
<dbReference type="InterPro" id="IPR036388">
    <property type="entry name" value="WH-like_DNA-bd_sf"/>
</dbReference>
<dbReference type="PROSITE" id="PS50043">
    <property type="entry name" value="HTH_LUXR_2"/>
    <property type="match status" value="1"/>
</dbReference>
<name>A0A455SI85_9CHLR</name>
<dbReference type="InterPro" id="IPR011990">
    <property type="entry name" value="TPR-like_helical_dom_sf"/>
</dbReference>
<dbReference type="SUPFAM" id="SSF46894">
    <property type="entry name" value="C-terminal effector domain of the bipartite response regulators"/>
    <property type="match status" value="1"/>
</dbReference>
<dbReference type="Gene3D" id="1.10.10.10">
    <property type="entry name" value="Winged helix-like DNA-binding domain superfamily/Winged helix DNA-binding domain"/>
    <property type="match status" value="1"/>
</dbReference>
<dbReference type="SUPFAM" id="SSF48452">
    <property type="entry name" value="TPR-like"/>
    <property type="match status" value="1"/>
</dbReference>
<dbReference type="InterPro" id="IPR016032">
    <property type="entry name" value="Sig_transdc_resp-reg_C-effctor"/>
</dbReference>
<evidence type="ECO:0000256" key="1">
    <source>
        <dbReference type="ARBA" id="ARBA00023015"/>
    </source>
</evidence>
<dbReference type="InterPro" id="IPR000792">
    <property type="entry name" value="Tscrpt_reg_LuxR_C"/>
</dbReference>
<dbReference type="SMART" id="SM00421">
    <property type="entry name" value="HTH_LUXR"/>
    <property type="match status" value="1"/>
</dbReference>
<organism evidence="5">
    <name type="scientific">Thermosporothrix sp. COM3</name>
    <dbReference type="NCBI Taxonomy" id="2490863"/>
    <lineage>
        <taxon>Bacteria</taxon>
        <taxon>Bacillati</taxon>
        <taxon>Chloroflexota</taxon>
        <taxon>Ktedonobacteria</taxon>
        <taxon>Ktedonobacterales</taxon>
        <taxon>Thermosporotrichaceae</taxon>
        <taxon>Thermosporothrix</taxon>
    </lineage>
</organism>
<evidence type="ECO:0000313" key="5">
    <source>
        <dbReference type="EMBL" id="BBH88163.1"/>
    </source>
</evidence>
<feature type="domain" description="HTH luxR-type" evidence="4">
    <location>
        <begin position="539"/>
        <end position="604"/>
    </location>
</feature>
<dbReference type="InterPro" id="IPR041617">
    <property type="entry name" value="TPR_MalT"/>
</dbReference>
<dbReference type="CDD" id="cd06170">
    <property type="entry name" value="LuxR_C_like"/>
    <property type="match status" value="1"/>
</dbReference>
<evidence type="ECO:0000256" key="3">
    <source>
        <dbReference type="ARBA" id="ARBA00023163"/>
    </source>
</evidence>
<keyword evidence="3" id="KW-0804">Transcription</keyword>
<accession>A0A455SI85</accession>
<dbReference type="Gene3D" id="1.25.40.10">
    <property type="entry name" value="Tetratricopeptide repeat domain"/>
    <property type="match status" value="1"/>
</dbReference>
<dbReference type="AlphaFoldDB" id="A0A455SI85"/>
<keyword evidence="1" id="KW-0805">Transcription regulation</keyword>
<gene>
    <name evidence="5" type="ORF">KTC_29140</name>
</gene>
<dbReference type="PANTHER" id="PTHR44688">
    <property type="entry name" value="DNA-BINDING TRANSCRIPTIONAL ACTIVATOR DEVR_DOSR"/>
    <property type="match status" value="1"/>
</dbReference>
<dbReference type="Pfam" id="PF00196">
    <property type="entry name" value="GerE"/>
    <property type="match status" value="1"/>
</dbReference>
<reference evidence="5" key="1">
    <citation type="submission" date="2018-12" db="EMBL/GenBank/DDBJ databases">
        <title>Novel natural products biosynthetic potential of the class Ktedonobacteria.</title>
        <authorList>
            <person name="Zheng Y."/>
            <person name="Saitou A."/>
            <person name="Wang C.M."/>
            <person name="Toyoda A."/>
            <person name="Minakuchi Y."/>
            <person name="Sekiguchi Y."/>
            <person name="Ueda K."/>
            <person name="Takano H."/>
            <person name="Sakai Y."/>
            <person name="Yokota A."/>
            <person name="Yabe S."/>
        </authorList>
    </citation>
    <scope>NUCLEOTIDE SEQUENCE</scope>
    <source>
        <strain evidence="5">COM3</strain>
    </source>
</reference>
<proteinExistence type="predicted"/>
<keyword evidence="2" id="KW-0238">DNA-binding</keyword>
<dbReference type="GO" id="GO:0003677">
    <property type="term" value="F:DNA binding"/>
    <property type="evidence" value="ECO:0007669"/>
    <property type="project" value="UniProtKB-KW"/>
</dbReference>
<protein>
    <recommendedName>
        <fullName evidence="4">HTH luxR-type domain-containing protein</fullName>
    </recommendedName>
</protein>
<dbReference type="EMBL" id="AP019376">
    <property type="protein sequence ID" value="BBH88163.1"/>
    <property type="molecule type" value="Genomic_DNA"/>
</dbReference>
<evidence type="ECO:0000259" key="4">
    <source>
        <dbReference type="PROSITE" id="PS50043"/>
    </source>
</evidence>